<evidence type="ECO:0000313" key="9">
    <source>
        <dbReference type="Proteomes" id="UP001598130"/>
    </source>
</evidence>
<dbReference type="SMART" id="SM00388">
    <property type="entry name" value="HisKA"/>
    <property type="match status" value="1"/>
</dbReference>
<dbReference type="Pfam" id="PF00512">
    <property type="entry name" value="HisKA"/>
    <property type="match status" value="1"/>
</dbReference>
<dbReference type="InterPro" id="IPR004358">
    <property type="entry name" value="Sig_transdc_His_kin-like_C"/>
</dbReference>
<dbReference type="GO" id="GO:0016301">
    <property type="term" value="F:kinase activity"/>
    <property type="evidence" value="ECO:0007669"/>
    <property type="project" value="UniProtKB-KW"/>
</dbReference>
<dbReference type="CDD" id="cd00082">
    <property type="entry name" value="HisKA"/>
    <property type="match status" value="1"/>
</dbReference>
<keyword evidence="3" id="KW-0597">Phosphoprotein</keyword>
<dbReference type="SUPFAM" id="SSF55874">
    <property type="entry name" value="ATPase domain of HSP90 chaperone/DNA topoisomerase II/histidine kinase"/>
    <property type="match status" value="1"/>
</dbReference>
<dbReference type="InterPro" id="IPR005467">
    <property type="entry name" value="His_kinase_dom"/>
</dbReference>
<evidence type="ECO:0000256" key="3">
    <source>
        <dbReference type="ARBA" id="ARBA00022553"/>
    </source>
</evidence>
<evidence type="ECO:0000256" key="5">
    <source>
        <dbReference type="ARBA" id="ARBA00022777"/>
    </source>
</evidence>
<feature type="transmembrane region" description="Helical" evidence="6">
    <location>
        <begin position="88"/>
        <end position="109"/>
    </location>
</feature>
<keyword evidence="5 8" id="KW-0418">Kinase</keyword>
<dbReference type="RefSeq" id="WP_377370999.1">
    <property type="nucleotide sequence ID" value="NZ_JAOTJD010000036.1"/>
</dbReference>
<dbReference type="PROSITE" id="PS50109">
    <property type="entry name" value="HIS_KIN"/>
    <property type="match status" value="1"/>
</dbReference>
<dbReference type="SMART" id="SM00387">
    <property type="entry name" value="HATPase_c"/>
    <property type="match status" value="1"/>
</dbReference>
<evidence type="ECO:0000256" key="6">
    <source>
        <dbReference type="SAM" id="Phobius"/>
    </source>
</evidence>
<dbReference type="InterPro" id="IPR036097">
    <property type="entry name" value="HisK_dim/P_sf"/>
</dbReference>
<dbReference type="InterPro" id="IPR003661">
    <property type="entry name" value="HisK_dim/P_dom"/>
</dbReference>
<protein>
    <recommendedName>
        <fullName evidence="2">histidine kinase</fullName>
        <ecNumber evidence="2">2.7.13.3</ecNumber>
    </recommendedName>
</protein>
<name>A0ABW6CRD8_9CAUL</name>
<evidence type="ECO:0000313" key="8">
    <source>
        <dbReference type="EMBL" id="MFD3265600.1"/>
    </source>
</evidence>
<keyword evidence="6" id="KW-0812">Transmembrane</keyword>
<feature type="transmembrane region" description="Helical" evidence="6">
    <location>
        <begin position="49"/>
        <end position="68"/>
    </location>
</feature>
<comment type="caution">
    <text evidence="8">The sequence shown here is derived from an EMBL/GenBank/DDBJ whole genome shotgun (WGS) entry which is preliminary data.</text>
</comment>
<dbReference type="EMBL" id="JAOTJD010000036">
    <property type="protein sequence ID" value="MFD3265600.1"/>
    <property type="molecule type" value="Genomic_DNA"/>
</dbReference>
<keyword evidence="6" id="KW-1133">Transmembrane helix</keyword>
<dbReference type="CDD" id="cd16922">
    <property type="entry name" value="HATPase_EvgS-ArcB-TorS-like"/>
    <property type="match status" value="1"/>
</dbReference>
<dbReference type="InterPro" id="IPR036890">
    <property type="entry name" value="HATPase_C_sf"/>
</dbReference>
<dbReference type="PANTHER" id="PTHR43047">
    <property type="entry name" value="TWO-COMPONENT HISTIDINE PROTEIN KINASE"/>
    <property type="match status" value="1"/>
</dbReference>
<evidence type="ECO:0000256" key="1">
    <source>
        <dbReference type="ARBA" id="ARBA00000085"/>
    </source>
</evidence>
<sequence length="555" mass="58494">MVENVSTRPMGTPGGQPPQELIWWHATWLAVLGLGVGVMLFAPILQTASAMSALALGAAPALAGLVLARSRHVAAHSLILFNWGAGGVLAALLTGGVAGPLAVWHLAPLAAAAAMGRIDRLAMGAAISLAAICVSLLAGLTLSLPPAPAHDLASGLGAVAIITTSVGLGLALIVLQRRVILDTRRRALMEVRLREALGDQPHLLVIVQPGGKLVTAWGNAPRGLKGQVLAGRPLAQLATPADRPRLEAALREAILEGRSEVGFAPAGAPALWHELSLRRVNPQRLTGSIRDAGAQRAREQALDQARIDAETANAGKSRFLANMSHELRTPLNAIMGFSDIMRQSLFGPMPEKYGEYSALIHESGEHLLELINDVLDMSKIEAERFELYREEFDARDAISAVMRLMRGQADRAGVSLRGLMPKEPLEVNADRRAMKQIALNLISNALKFTPRGGTVTVTAHAEGPMLELIVADSGVGISAADLQRLGRPFEQAGGADQRAAGTGLGLSLVRAFAELHGGDMAIESQLGEGATVTVRLPVMELAEIEPAPQPEETAT</sequence>
<keyword evidence="9" id="KW-1185">Reference proteome</keyword>
<feature type="domain" description="Histidine kinase" evidence="7">
    <location>
        <begin position="322"/>
        <end position="540"/>
    </location>
</feature>
<feature type="transmembrane region" description="Helical" evidence="6">
    <location>
        <begin position="152"/>
        <end position="175"/>
    </location>
</feature>
<dbReference type="InterPro" id="IPR003594">
    <property type="entry name" value="HATPase_dom"/>
</dbReference>
<gene>
    <name evidence="8" type="ORF">OCL97_16705</name>
</gene>
<dbReference type="Pfam" id="PF02518">
    <property type="entry name" value="HATPase_c"/>
    <property type="match status" value="1"/>
</dbReference>
<dbReference type="Proteomes" id="UP001598130">
    <property type="component" value="Unassembled WGS sequence"/>
</dbReference>
<dbReference type="PANTHER" id="PTHR43047:SF63">
    <property type="entry name" value="HISTIDINE KINASE"/>
    <property type="match status" value="1"/>
</dbReference>
<organism evidence="8 9">
    <name type="scientific">Phenylobacterium ferrooxidans</name>
    <dbReference type="NCBI Taxonomy" id="2982689"/>
    <lineage>
        <taxon>Bacteria</taxon>
        <taxon>Pseudomonadati</taxon>
        <taxon>Pseudomonadota</taxon>
        <taxon>Alphaproteobacteria</taxon>
        <taxon>Caulobacterales</taxon>
        <taxon>Caulobacteraceae</taxon>
        <taxon>Phenylobacterium</taxon>
    </lineage>
</organism>
<dbReference type="Gene3D" id="3.30.565.10">
    <property type="entry name" value="Histidine kinase-like ATPase, C-terminal domain"/>
    <property type="match status" value="1"/>
</dbReference>
<keyword evidence="6" id="KW-0472">Membrane</keyword>
<dbReference type="PRINTS" id="PR00344">
    <property type="entry name" value="BCTRLSENSOR"/>
</dbReference>
<keyword evidence="4" id="KW-0808">Transferase</keyword>
<dbReference type="EC" id="2.7.13.3" evidence="2"/>
<evidence type="ECO:0000256" key="2">
    <source>
        <dbReference type="ARBA" id="ARBA00012438"/>
    </source>
</evidence>
<evidence type="ECO:0000256" key="4">
    <source>
        <dbReference type="ARBA" id="ARBA00022679"/>
    </source>
</evidence>
<comment type="catalytic activity">
    <reaction evidence="1">
        <text>ATP + protein L-histidine = ADP + protein N-phospho-L-histidine.</text>
        <dbReference type="EC" id="2.7.13.3"/>
    </reaction>
</comment>
<feature type="transmembrane region" description="Helical" evidence="6">
    <location>
        <begin position="22"/>
        <end position="42"/>
    </location>
</feature>
<evidence type="ECO:0000259" key="7">
    <source>
        <dbReference type="PROSITE" id="PS50109"/>
    </source>
</evidence>
<dbReference type="SUPFAM" id="SSF47384">
    <property type="entry name" value="Homodimeric domain of signal transducing histidine kinase"/>
    <property type="match status" value="1"/>
</dbReference>
<dbReference type="Gene3D" id="1.10.287.130">
    <property type="match status" value="1"/>
</dbReference>
<accession>A0ABW6CRD8</accession>
<proteinExistence type="predicted"/>
<reference evidence="8 9" key="1">
    <citation type="submission" date="2022-09" db="EMBL/GenBank/DDBJ databases">
        <title>New species of Phenylobacterium.</title>
        <authorList>
            <person name="Mieszkin S."/>
        </authorList>
    </citation>
    <scope>NUCLEOTIDE SEQUENCE [LARGE SCALE GENOMIC DNA]</scope>
    <source>
        <strain evidence="8 9">HK31-G</strain>
    </source>
</reference>
<feature type="transmembrane region" description="Helical" evidence="6">
    <location>
        <begin position="121"/>
        <end position="140"/>
    </location>
</feature>